<evidence type="ECO:0000256" key="1">
    <source>
        <dbReference type="SAM" id="MobiDB-lite"/>
    </source>
</evidence>
<feature type="region of interest" description="Disordered" evidence="1">
    <location>
        <begin position="1"/>
        <end position="20"/>
    </location>
</feature>
<dbReference type="Gene3D" id="2.60.120.620">
    <property type="entry name" value="q2cbj1_9rhob like domain"/>
    <property type="match status" value="1"/>
</dbReference>
<reference evidence="2" key="1">
    <citation type="submission" date="2022-08" db="EMBL/GenBank/DDBJ databases">
        <authorList>
            <person name="Somphong A."/>
            <person name="Phongsopitanun W."/>
        </authorList>
    </citation>
    <scope>NUCLEOTIDE SEQUENCE</scope>
    <source>
        <strain evidence="2">LP05-1</strain>
    </source>
</reference>
<evidence type="ECO:0000313" key="2">
    <source>
        <dbReference type="EMBL" id="MCS0637803.1"/>
    </source>
</evidence>
<protein>
    <submittedName>
        <fullName evidence="2">2OG-Fe(II) oxygenase</fullName>
    </submittedName>
</protein>
<organism evidence="2 3">
    <name type="scientific">Streptomyces pyxinae</name>
    <dbReference type="NCBI Taxonomy" id="2970734"/>
    <lineage>
        <taxon>Bacteria</taxon>
        <taxon>Bacillati</taxon>
        <taxon>Actinomycetota</taxon>
        <taxon>Actinomycetes</taxon>
        <taxon>Kitasatosporales</taxon>
        <taxon>Streptomycetaceae</taxon>
        <taxon>Streptomyces</taxon>
    </lineage>
</organism>
<accession>A0ABT2CK62</accession>
<dbReference type="Pfam" id="PF09859">
    <property type="entry name" value="Oxygenase-NA"/>
    <property type="match status" value="1"/>
</dbReference>
<keyword evidence="3" id="KW-1185">Reference proteome</keyword>
<name>A0ABT2CK62_9ACTN</name>
<evidence type="ECO:0000313" key="3">
    <source>
        <dbReference type="Proteomes" id="UP001431313"/>
    </source>
</evidence>
<dbReference type="RefSeq" id="WP_258789051.1">
    <property type="nucleotide sequence ID" value="NZ_JANUGQ010000016.1"/>
</dbReference>
<dbReference type="Proteomes" id="UP001431313">
    <property type="component" value="Unassembled WGS sequence"/>
</dbReference>
<dbReference type="EMBL" id="JANUGQ010000016">
    <property type="protein sequence ID" value="MCS0637803.1"/>
    <property type="molecule type" value="Genomic_DNA"/>
</dbReference>
<gene>
    <name evidence="2" type="ORF">NX801_19465</name>
</gene>
<proteinExistence type="predicted"/>
<sequence>MDRALLPDEPALFDLPDDGGPAPRAHGGLLAGLDWEALYRELNTRGVALTPPLLTPGECAALAATGDRPELFRSRVTMARHGFGSGGYAYYADATTPEPVRALRMGLYPGMAWMANRWAALLGERRYPATLDALLAECAERGQHRPTPLLLRYGPGDWAGLHQDVYGELVFPLQVAVLLSAPDTDFTGGESVFVEQRPQAQSRAVVVRPGLGQGVIFPVRHRPVRGPHGIRRHTVRHGTGEVLSGRRAVLGVIFHNAR</sequence>
<dbReference type="InterPro" id="IPR018655">
    <property type="entry name" value="DUF2086"/>
</dbReference>
<comment type="caution">
    <text evidence="2">The sequence shown here is derived from an EMBL/GenBank/DDBJ whole genome shotgun (WGS) entry which is preliminary data.</text>
</comment>